<reference evidence="8" key="1">
    <citation type="journal article" date="2019" name="Int. J. Syst. Evol. Microbiol.">
        <title>The Global Catalogue of Microorganisms (GCM) 10K type strain sequencing project: providing services to taxonomists for standard genome sequencing and annotation.</title>
        <authorList>
            <consortium name="The Broad Institute Genomics Platform"/>
            <consortium name="The Broad Institute Genome Sequencing Center for Infectious Disease"/>
            <person name="Wu L."/>
            <person name="Ma J."/>
        </authorList>
    </citation>
    <scope>NUCLEOTIDE SEQUENCE [LARGE SCALE GENOMIC DNA]</scope>
    <source>
        <strain evidence="8">IBRC 10765</strain>
    </source>
</reference>
<accession>A0ABV7ZY59</accession>
<organism evidence="7 8">
    <name type="scientific">Saccharospirillum mangrovi</name>
    <dbReference type="NCBI Taxonomy" id="2161747"/>
    <lineage>
        <taxon>Bacteria</taxon>
        <taxon>Pseudomonadati</taxon>
        <taxon>Pseudomonadota</taxon>
        <taxon>Gammaproteobacteria</taxon>
        <taxon>Oceanospirillales</taxon>
        <taxon>Saccharospirillaceae</taxon>
        <taxon>Saccharospirillum</taxon>
    </lineage>
</organism>
<evidence type="ECO:0000256" key="5">
    <source>
        <dbReference type="ARBA" id="ARBA00023136"/>
    </source>
</evidence>
<evidence type="ECO:0000256" key="1">
    <source>
        <dbReference type="ARBA" id="ARBA00004651"/>
    </source>
</evidence>
<dbReference type="Pfam" id="PF03788">
    <property type="entry name" value="LrgA"/>
    <property type="match status" value="1"/>
</dbReference>
<dbReference type="InterPro" id="IPR005538">
    <property type="entry name" value="LrgA/CidA"/>
</dbReference>
<keyword evidence="8" id="KW-1185">Reference proteome</keyword>
<evidence type="ECO:0000256" key="4">
    <source>
        <dbReference type="ARBA" id="ARBA00022989"/>
    </source>
</evidence>
<evidence type="ECO:0000256" key="2">
    <source>
        <dbReference type="ARBA" id="ARBA00022475"/>
    </source>
</evidence>
<gene>
    <name evidence="7" type="ORF">ACFOOG_11465</name>
</gene>
<dbReference type="EMBL" id="JBHRYR010000003">
    <property type="protein sequence ID" value="MFC3853452.1"/>
    <property type="molecule type" value="Genomic_DNA"/>
</dbReference>
<feature type="transmembrane region" description="Helical" evidence="6">
    <location>
        <begin position="58"/>
        <end position="78"/>
    </location>
</feature>
<keyword evidence="3 6" id="KW-0812">Transmembrane</keyword>
<evidence type="ECO:0000313" key="7">
    <source>
        <dbReference type="EMBL" id="MFC3853452.1"/>
    </source>
</evidence>
<feature type="transmembrane region" description="Helical" evidence="6">
    <location>
        <begin position="84"/>
        <end position="105"/>
    </location>
</feature>
<dbReference type="RefSeq" id="WP_380696621.1">
    <property type="nucleotide sequence ID" value="NZ_JBHRYR010000003.1"/>
</dbReference>
<sequence>MLLGFFCLLVFQFLGEALVVWANLPIPGPVMGMLLLLGALVINGGVPEPVRTPAEGLIQHLSLLFIPAGVGLMMHLNVLRLEGWIVAATLIGSTFAAMFVTALLLKWLIPAPKIGQPPHE</sequence>
<comment type="subcellular location">
    <subcellularLocation>
        <location evidence="1">Cell membrane</location>
        <topology evidence="1">Multi-pass membrane protein</topology>
    </subcellularLocation>
</comment>
<protein>
    <submittedName>
        <fullName evidence="7">CidA/LrgA family protein</fullName>
    </submittedName>
</protein>
<keyword evidence="2" id="KW-1003">Cell membrane</keyword>
<dbReference type="PANTHER" id="PTHR33931:SF2">
    <property type="entry name" value="HOLIN-LIKE PROTEIN CIDA"/>
    <property type="match status" value="1"/>
</dbReference>
<feature type="transmembrane region" description="Helical" evidence="6">
    <location>
        <begin position="27"/>
        <end position="46"/>
    </location>
</feature>
<comment type="caution">
    <text evidence="7">The sequence shown here is derived from an EMBL/GenBank/DDBJ whole genome shotgun (WGS) entry which is preliminary data.</text>
</comment>
<dbReference type="PANTHER" id="PTHR33931">
    <property type="entry name" value="HOLIN-LIKE PROTEIN CIDA-RELATED"/>
    <property type="match status" value="1"/>
</dbReference>
<name>A0ABV7ZY59_9GAMM</name>
<proteinExistence type="predicted"/>
<keyword evidence="5 6" id="KW-0472">Membrane</keyword>
<evidence type="ECO:0000256" key="3">
    <source>
        <dbReference type="ARBA" id="ARBA00022692"/>
    </source>
</evidence>
<keyword evidence="4 6" id="KW-1133">Transmembrane helix</keyword>
<evidence type="ECO:0000313" key="8">
    <source>
        <dbReference type="Proteomes" id="UP001595617"/>
    </source>
</evidence>
<dbReference type="Proteomes" id="UP001595617">
    <property type="component" value="Unassembled WGS sequence"/>
</dbReference>
<evidence type="ECO:0000256" key="6">
    <source>
        <dbReference type="SAM" id="Phobius"/>
    </source>
</evidence>